<comment type="caution">
    <text evidence="1">The sequence shown here is derived from an EMBL/GenBank/DDBJ whole genome shotgun (WGS) entry which is preliminary data.</text>
</comment>
<dbReference type="PATRIC" id="fig|1629.5.peg.345"/>
<sequence>MNDALIHALQANDLNLNSDKFRNILADATLLVRGQEDEEQYQFELVAQPDIDPDRYLVDTYTNWAQLTGDESVFTMHFQDLINSIRTTTDIQGILINQSVVLPREFFFSEGRTMLASLTEDDAEIEADLIPWLSQVANQAYLGKLIQNDGTELLMVIDAFNAENVATINQYWTDYRKKHSEAPNLRVVTEDSDEGQFIMENFSPIFKQTK</sequence>
<organism evidence="1 2">
    <name type="scientific">Weissella viridescens</name>
    <name type="common">Lactobacillus viridescens</name>
    <dbReference type="NCBI Taxonomy" id="1629"/>
    <lineage>
        <taxon>Bacteria</taxon>
        <taxon>Bacillati</taxon>
        <taxon>Bacillota</taxon>
        <taxon>Bacilli</taxon>
        <taxon>Lactobacillales</taxon>
        <taxon>Lactobacillaceae</taxon>
        <taxon>Weissella</taxon>
    </lineage>
</organism>
<dbReference type="Proteomes" id="UP000051992">
    <property type="component" value="Unassembled WGS sequence"/>
</dbReference>
<dbReference type="EMBL" id="JQBM01000001">
    <property type="protein sequence ID" value="KRN47072.1"/>
    <property type="molecule type" value="Genomic_DNA"/>
</dbReference>
<evidence type="ECO:0000313" key="1">
    <source>
        <dbReference type="EMBL" id="KRN47072.1"/>
    </source>
</evidence>
<dbReference type="AlphaFoldDB" id="A0A0R2H2C0"/>
<protein>
    <submittedName>
        <fullName evidence="1">Uncharacterized protein</fullName>
    </submittedName>
</protein>
<keyword evidence="2" id="KW-1185">Reference proteome</keyword>
<accession>A0A0R2H2C0</accession>
<gene>
    <name evidence="1" type="ORF">IV50_GL000342</name>
</gene>
<evidence type="ECO:0000313" key="2">
    <source>
        <dbReference type="Proteomes" id="UP000051992"/>
    </source>
</evidence>
<reference evidence="1 2" key="1">
    <citation type="journal article" date="2015" name="Genome Announc.">
        <title>Expanding the biotechnology potential of lactobacilli through comparative genomics of 213 strains and associated genera.</title>
        <authorList>
            <person name="Sun Z."/>
            <person name="Harris H.M."/>
            <person name="McCann A."/>
            <person name="Guo C."/>
            <person name="Argimon S."/>
            <person name="Zhang W."/>
            <person name="Yang X."/>
            <person name="Jeffery I.B."/>
            <person name="Cooney J.C."/>
            <person name="Kagawa T.F."/>
            <person name="Liu W."/>
            <person name="Song Y."/>
            <person name="Salvetti E."/>
            <person name="Wrobel A."/>
            <person name="Rasinkangas P."/>
            <person name="Parkhill J."/>
            <person name="Rea M.C."/>
            <person name="O'Sullivan O."/>
            <person name="Ritari J."/>
            <person name="Douillard F.P."/>
            <person name="Paul Ross R."/>
            <person name="Yang R."/>
            <person name="Briner A.E."/>
            <person name="Felis G.E."/>
            <person name="de Vos W.M."/>
            <person name="Barrangou R."/>
            <person name="Klaenhammer T.R."/>
            <person name="Caufield P.W."/>
            <person name="Cui Y."/>
            <person name="Zhang H."/>
            <person name="O'Toole P.W."/>
        </authorList>
    </citation>
    <scope>NUCLEOTIDE SEQUENCE [LARGE SCALE GENOMIC DNA]</scope>
    <source>
        <strain evidence="1 2">DSM 20410</strain>
    </source>
</reference>
<name>A0A0R2H2C0_WEIVI</name>
<proteinExistence type="predicted"/>